<protein>
    <submittedName>
        <fullName evidence="2">Uncharacterized protein</fullName>
    </submittedName>
</protein>
<evidence type="ECO:0000313" key="2">
    <source>
        <dbReference type="EMBL" id="CAK9874343.1"/>
    </source>
</evidence>
<keyword evidence="1" id="KW-0812">Transmembrane</keyword>
<keyword evidence="1" id="KW-1133">Transmembrane helix</keyword>
<dbReference type="EMBL" id="OZ023705">
    <property type="protein sequence ID" value="CAK9874343.1"/>
    <property type="molecule type" value="Genomic_DNA"/>
</dbReference>
<name>A0ABP1BG44_9BRYO</name>
<proteinExistence type="predicted"/>
<evidence type="ECO:0000313" key="3">
    <source>
        <dbReference type="Proteomes" id="UP001497522"/>
    </source>
</evidence>
<evidence type="ECO:0000256" key="1">
    <source>
        <dbReference type="SAM" id="Phobius"/>
    </source>
</evidence>
<feature type="transmembrane region" description="Helical" evidence="1">
    <location>
        <begin position="132"/>
        <end position="151"/>
    </location>
</feature>
<sequence length="177" mass="19339">MYLKGRLSATRQTLYRGTLMRWRSRKQQQELASRLTVQSGQEEEIDSTQFNSVEGGVSPGAEPLVRITGIPQAKWIREGTQLLSLCFLGQPGTILSLRDTVIIRCGVNIDEELVGLMATADYFPEGQGLKGVMALVFGGQASLGLFFYYLLSSMPCDATVNRSVASDPQVAGCVPIF</sequence>
<accession>A0ABP1BG44</accession>
<organism evidence="2 3">
    <name type="scientific">Sphagnum jensenii</name>
    <dbReference type="NCBI Taxonomy" id="128206"/>
    <lineage>
        <taxon>Eukaryota</taxon>
        <taxon>Viridiplantae</taxon>
        <taxon>Streptophyta</taxon>
        <taxon>Embryophyta</taxon>
        <taxon>Bryophyta</taxon>
        <taxon>Sphagnophytina</taxon>
        <taxon>Sphagnopsida</taxon>
        <taxon>Sphagnales</taxon>
        <taxon>Sphagnaceae</taxon>
        <taxon>Sphagnum</taxon>
    </lineage>
</organism>
<gene>
    <name evidence="2" type="ORF">CSSPJE1EN2_LOCUS16777</name>
</gene>
<reference evidence="2" key="1">
    <citation type="submission" date="2024-03" db="EMBL/GenBank/DDBJ databases">
        <authorList>
            <consortium name="ELIXIR-Norway"/>
            <consortium name="Elixir Norway"/>
        </authorList>
    </citation>
    <scope>NUCLEOTIDE SEQUENCE</scope>
</reference>
<keyword evidence="1" id="KW-0472">Membrane</keyword>
<keyword evidence="3" id="KW-1185">Reference proteome</keyword>
<dbReference type="Proteomes" id="UP001497522">
    <property type="component" value="Chromosome 4"/>
</dbReference>